<dbReference type="Pfam" id="PF13240">
    <property type="entry name" value="Zn_Ribbon_1"/>
    <property type="match status" value="1"/>
</dbReference>
<organism evidence="4 5">
    <name type="scientific">Phoenicibacter congonensis</name>
    <dbReference type="NCBI Taxonomy" id="1944646"/>
    <lineage>
        <taxon>Bacteria</taxon>
        <taxon>Bacillati</taxon>
        <taxon>Actinomycetota</taxon>
        <taxon>Coriobacteriia</taxon>
        <taxon>Eggerthellales</taxon>
        <taxon>Eggerthellaceae</taxon>
        <taxon>Phoenicibacter</taxon>
    </lineage>
</organism>
<evidence type="ECO:0000259" key="3">
    <source>
        <dbReference type="Pfam" id="PF13240"/>
    </source>
</evidence>
<gene>
    <name evidence="4" type="ORF">Q3982_06830</name>
</gene>
<keyword evidence="1" id="KW-1133">Transmembrane helix</keyword>
<dbReference type="SUPFAM" id="SSF54001">
    <property type="entry name" value="Cysteine proteinases"/>
    <property type="match status" value="1"/>
</dbReference>
<comment type="caution">
    <text evidence="4">The sequence shown here is derived from an EMBL/GenBank/DDBJ whole genome shotgun (WGS) entry which is preliminary data.</text>
</comment>
<evidence type="ECO:0000259" key="2">
    <source>
        <dbReference type="Pfam" id="PF01841"/>
    </source>
</evidence>
<dbReference type="InterPro" id="IPR002931">
    <property type="entry name" value="Transglutaminase-like"/>
</dbReference>
<proteinExistence type="predicted"/>
<keyword evidence="5" id="KW-1185">Reference proteome</keyword>
<feature type="transmembrane region" description="Helical" evidence="1">
    <location>
        <begin position="107"/>
        <end position="126"/>
    </location>
</feature>
<dbReference type="Proteomes" id="UP001168575">
    <property type="component" value="Unassembled WGS sequence"/>
</dbReference>
<dbReference type="EMBL" id="JAUMVS010000152">
    <property type="protein sequence ID" value="MDO4842371.1"/>
    <property type="molecule type" value="Genomic_DNA"/>
</dbReference>
<feature type="domain" description="Transglutaminase-like" evidence="2">
    <location>
        <begin position="281"/>
        <end position="375"/>
    </location>
</feature>
<reference evidence="4" key="1">
    <citation type="submission" date="2023-07" db="EMBL/GenBank/DDBJ databases">
        <title>Between Cages and Wild: Unraveling the Impact of Captivity on Animal Microbiomes and Antimicrobial Resistance.</title>
        <authorList>
            <person name="Schmartz G.P."/>
            <person name="Rehner J."/>
            <person name="Schuff M.J."/>
            <person name="Becker S.L."/>
            <person name="Kravczyk M."/>
            <person name="Gurevich A."/>
            <person name="Francke R."/>
            <person name="Mueller R."/>
            <person name="Keller V."/>
            <person name="Keller A."/>
        </authorList>
    </citation>
    <scope>NUCLEOTIDE SEQUENCE</scope>
    <source>
        <strain evidence="4">S12M_St_49</strain>
    </source>
</reference>
<evidence type="ECO:0000256" key="1">
    <source>
        <dbReference type="SAM" id="Phobius"/>
    </source>
</evidence>
<dbReference type="Pfam" id="PF01841">
    <property type="entry name" value="Transglut_core"/>
    <property type="match status" value="1"/>
</dbReference>
<evidence type="ECO:0000313" key="4">
    <source>
        <dbReference type="EMBL" id="MDO4842371.1"/>
    </source>
</evidence>
<name>A0AA43RK95_9ACTN</name>
<accession>A0AA43RK95</accession>
<dbReference type="AlphaFoldDB" id="A0AA43RK95"/>
<dbReference type="Gene3D" id="3.10.620.30">
    <property type="match status" value="1"/>
</dbReference>
<dbReference type="InterPro" id="IPR038765">
    <property type="entry name" value="Papain-like_cys_pep_sf"/>
</dbReference>
<sequence length="509" mass="57347">MRVCPHCGSELQAGADYCLVCGAAIEKRKTNMPTVTLYVSEKEARQGCVSVLRYPGGPEPMRVSLPKKMYDGMVLYVNEARFYVNYGDIVTGPLRIVIRVQKEPKKAWPLAALSVAAGILLAFLIFREMNRDAPVSEVPESEPAAVVETTPVPVPTEEPVIAHYTPMQLKAASMIPHFEIRYYLNTLDDRLLENFCEMYRAVSNFETSCNFPREMYRQEFSQLALIMSYECPELLQFSTTGEIKFIADADGRVVSAELPIVLTRQEFAAEYGICAEKARTLAASVEGLSDSEKEFAAYEYLTSNCFYNFNAASAANAYGALGEGQAKCDGISLAMKWLLEEMDIPCMVMAGTASAEVVGHAWNIVCIDGEYYDLDVTNDVMSSDRSYKYYGAYNVSRFWIREKYPENVSFSGFFELPGSLNMNNSYHHLKNEFVYTGEEYEQRLFDRLDALADGDAAYLQFESSADFSAFCNNINNIMARWRGAAKGSFNYKFAHLDEFRVCRITIEYI</sequence>
<feature type="domain" description="Zinc-ribbon" evidence="3">
    <location>
        <begin position="4"/>
        <end position="24"/>
    </location>
</feature>
<protein>
    <submittedName>
        <fullName evidence="4">Zinc-ribbon domain-containing protein</fullName>
    </submittedName>
</protein>
<evidence type="ECO:0000313" key="5">
    <source>
        <dbReference type="Proteomes" id="UP001168575"/>
    </source>
</evidence>
<keyword evidence="1" id="KW-0472">Membrane</keyword>
<keyword evidence="1" id="KW-0812">Transmembrane</keyword>
<dbReference type="InterPro" id="IPR026870">
    <property type="entry name" value="Zinc_ribbon_dom"/>
</dbReference>